<feature type="signal peptide" evidence="2">
    <location>
        <begin position="1"/>
        <end position="42"/>
    </location>
</feature>
<feature type="transmembrane region" description="Helical" evidence="1">
    <location>
        <begin position="80"/>
        <end position="100"/>
    </location>
</feature>
<evidence type="ECO:0000313" key="3">
    <source>
        <dbReference type="EMBL" id="CAK0809517.1"/>
    </source>
</evidence>
<dbReference type="Proteomes" id="UP001189429">
    <property type="component" value="Unassembled WGS sequence"/>
</dbReference>
<comment type="caution">
    <text evidence="3">The sequence shown here is derived from an EMBL/GenBank/DDBJ whole genome shotgun (WGS) entry which is preliminary data.</text>
</comment>
<feature type="chain" id="PRO_5046105175" evidence="2">
    <location>
        <begin position="43"/>
        <end position="134"/>
    </location>
</feature>
<name>A0ABN9QTD2_9DINO</name>
<evidence type="ECO:0000313" key="4">
    <source>
        <dbReference type="Proteomes" id="UP001189429"/>
    </source>
</evidence>
<dbReference type="EMBL" id="CAUYUJ010004435">
    <property type="protein sequence ID" value="CAK0809517.1"/>
    <property type="molecule type" value="Genomic_DNA"/>
</dbReference>
<proteinExistence type="predicted"/>
<reference evidence="3" key="1">
    <citation type="submission" date="2023-10" db="EMBL/GenBank/DDBJ databases">
        <authorList>
            <person name="Chen Y."/>
            <person name="Shah S."/>
            <person name="Dougan E. K."/>
            <person name="Thang M."/>
            <person name="Chan C."/>
        </authorList>
    </citation>
    <scope>NUCLEOTIDE SEQUENCE [LARGE SCALE GENOMIC DNA]</scope>
</reference>
<evidence type="ECO:0000256" key="2">
    <source>
        <dbReference type="SAM" id="SignalP"/>
    </source>
</evidence>
<accession>A0ABN9QTD2</accession>
<organism evidence="3 4">
    <name type="scientific">Prorocentrum cordatum</name>
    <dbReference type="NCBI Taxonomy" id="2364126"/>
    <lineage>
        <taxon>Eukaryota</taxon>
        <taxon>Sar</taxon>
        <taxon>Alveolata</taxon>
        <taxon>Dinophyceae</taxon>
        <taxon>Prorocentrales</taxon>
        <taxon>Prorocentraceae</taxon>
        <taxon>Prorocentrum</taxon>
    </lineage>
</organism>
<keyword evidence="4" id="KW-1185">Reference proteome</keyword>
<sequence length="134" mass="13023">MALGAWSRPACSGGRRPLSAAWPLALSAFAAWAWMAAEGAFASPPVPAAGQARALQGGGAAALAAALPPAAARPARSSRALVGLGLLAAAALAGTLAATARRPAERSNRAAAAAVAAAPFGCIEETAPQTRPCS</sequence>
<keyword evidence="1" id="KW-0472">Membrane</keyword>
<keyword evidence="2" id="KW-0732">Signal</keyword>
<keyword evidence="1" id="KW-1133">Transmembrane helix</keyword>
<keyword evidence="1" id="KW-0812">Transmembrane</keyword>
<gene>
    <name evidence="3" type="ORF">PCOR1329_LOCUS14753</name>
</gene>
<evidence type="ECO:0000256" key="1">
    <source>
        <dbReference type="SAM" id="Phobius"/>
    </source>
</evidence>
<protein>
    <submittedName>
        <fullName evidence="3">Uncharacterized protein</fullName>
    </submittedName>
</protein>